<evidence type="ECO:0000256" key="1">
    <source>
        <dbReference type="SAM" id="MobiDB-lite"/>
    </source>
</evidence>
<dbReference type="AlphaFoldDB" id="A0AAN8KE44"/>
<accession>A0AAN8KE44</accession>
<dbReference type="Proteomes" id="UP001347796">
    <property type="component" value="Unassembled WGS sequence"/>
</dbReference>
<dbReference type="InterPro" id="IPR011044">
    <property type="entry name" value="Quino_amine_DH_bsu"/>
</dbReference>
<dbReference type="Pfam" id="PF12937">
    <property type="entry name" value="F-box-like"/>
    <property type="match status" value="1"/>
</dbReference>
<proteinExistence type="predicted"/>
<gene>
    <name evidence="3" type="ORF">SNE40_002595</name>
</gene>
<dbReference type="SMART" id="SM00256">
    <property type="entry name" value="FBOX"/>
    <property type="match status" value="1"/>
</dbReference>
<comment type="caution">
    <text evidence="3">The sequence shown here is derived from an EMBL/GenBank/DDBJ whole genome shotgun (WGS) entry which is preliminary data.</text>
</comment>
<dbReference type="CDD" id="cd22134">
    <property type="entry name" value="F-box_FBXW8"/>
    <property type="match status" value="1"/>
</dbReference>
<dbReference type="SUPFAM" id="SSF50978">
    <property type="entry name" value="WD40 repeat-like"/>
    <property type="match status" value="1"/>
</dbReference>
<sequence>MEDRNDLEDFRRTWTKELNQRKSLKCQQNRKKQELASTESTSAEKELSVTDTVTAVSSSNGSMPNHCEIIGNRDSSTCVVSNASVKSHHLHKGKCGTSQSNNKHMIEQVQRGRGENFLAENNIVDNGAETEGYYPFILLGKMLRNSSEDLSPKKKGPNLLSPNTKRKYFDSDEEEMTDVIESVQHPEKKKPKSIITKDLKSKCSEPLEKEPFLDLFVADLDEINEIPFFDTNLAREVAIKIFNHLSVVDLCRCSQVSKSWKSLADDELLWCQICHKLGYEGEITTKEKMGWKNLVRQYVQRKKTLITNWKGRTGKFHQLQHVQGGILCSVDSYQDLIVAGYTNCDVKLWNMAEDDSVTFQSSNTSLIIDETSDIGTVSNQVQQVVTSNKYTAASYSHGFVDIWCNEDGTDPVYTLQSQHNSVGQICLSYHKTILGIVDDSIVNIIQPTVDKEMIVTDKVNLQSHVQKLQWFESENLSVNCDPMLIIGQYNKVHIYNPMNSYLTELHNMIDSNTKCFDCRFQPQVLAVGVHFLSPVAEHKVKLYDLSTKQIISTLHGHTWIIQCLHLPEEQTHTLVSGSCDRKVRLYDLRHGGQPSITLIGHVGAVSSVQADDWKIVSSDVAGFVSVWDIRTSNKLWELHNRHPVEYCHFHDKYLIVGNVPGNKCPVLDTEYESATHRKYRGTVQVYDFLSDQTREDIPDICLSTYDQPDAYNFNIRLAMPYDNL</sequence>
<dbReference type="SMART" id="SM00320">
    <property type="entry name" value="WD40"/>
    <property type="match status" value="3"/>
</dbReference>
<dbReference type="InterPro" id="IPR001680">
    <property type="entry name" value="WD40_rpt"/>
</dbReference>
<name>A0AAN8KE44_PATCE</name>
<dbReference type="InterPro" id="IPR001810">
    <property type="entry name" value="F-box_dom"/>
</dbReference>
<dbReference type="InterPro" id="IPR015943">
    <property type="entry name" value="WD40/YVTN_repeat-like_dom_sf"/>
</dbReference>
<dbReference type="PANTHER" id="PTHR19855">
    <property type="entry name" value="WD40 REPEAT PROTEIN 12, 37"/>
    <property type="match status" value="1"/>
</dbReference>
<organism evidence="3 4">
    <name type="scientific">Patella caerulea</name>
    <name type="common">Rayed Mediterranean limpet</name>
    <dbReference type="NCBI Taxonomy" id="87958"/>
    <lineage>
        <taxon>Eukaryota</taxon>
        <taxon>Metazoa</taxon>
        <taxon>Spiralia</taxon>
        <taxon>Lophotrochozoa</taxon>
        <taxon>Mollusca</taxon>
        <taxon>Gastropoda</taxon>
        <taxon>Patellogastropoda</taxon>
        <taxon>Patelloidea</taxon>
        <taxon>Patellidae</taxon>
        <taxon>Patella</taxon>
    </lineage>
</organism>
<dbReference type="PANTHER" id="PTHR19855:SF16">
    <property type="entry name" value="F-BOX AND WD REPEAT DOMAIN CONTAINING 8"/>
    <property type="match status" value="1"/>
</dbReference>
<feature type="region of interest" description="Disordered" evidence="1">
    <location>
        <begin position="25"/>
        <end position="50"/>
    </location>
</feature>
<dbReference type="EMBL" id="JAZGQO010000002">
    <property type="protein sequence ID" value="KAK6190809.1"/>
    <property type="molecule type" value="Genomic_DNA"/>
</dbReference>
<evidence type="ECO:0000259" key="2">
    <source>
        <dbReference type="PROSITE" id="PS50181"/>
    </source>
</evidence>
<evidence type="ECO:0000313" key="3">
    <source>
        <dbReference type="EMBL" id="KAK6190809.1"/>
    </source>
</evidence>
<dbReference type="PROSITE" id="PS50181">
    <property type="entry name" value="FBOX"/>
    <property type="match status" value="1"/>
</dbReference>
<dbReference type="SUPFAM" id="SSF81383">
    <property type="entry name" value="F-box domain"/>
    <property type="match status" value="1"/>
</dbReference>
<keyword evidence="4" id="KW-1185">Reference proteome</keyword>
<dbReference type="InterPro" id="IPR036047">
    <property type="entry name" value="F-box-like_dom_sf"/>
</dbReference>
<dbReference type="Gene3D" id="1.20.1280.50">
    <property type="match status" value="1"/>
</dbReference>
<dbReference type="InterPro" id="IPR036322">
    <property type="entry name" value="WD40_repeat_dom_sf"/>
</dbReference>
<reference evidence="3 4" key="1">
    <citation type="submission" date="2024-01" db="EMBL/GenBank/DDBJ databases">
        <title>The genome of the rayed Mediterranean limpet Patella caerulea (Linnaeus, 1758).</title>
        <authorList>
            <person name="Anh-Thu Weber A."/>
            <person name="Halstead-Nussloch G."/>
        </authorList>
    </citation>
    <scope>NUCLEOTIDE SEQUENCE [LARGE SCALE GENOMIC DNA]</scope>
    <source>
        <strain evidence="3">AATW-2023a</strain>
        <tissue evidence="3">Whole specimen</tissue>
    </source>
</reference>
<evidence type="ECO:0000313" key="4">
    <source>
        <dbReference type="Proteomes" id="UP001347796"/>
    </source>
</evidence>
<protein>
    <recommendedName>
        <fullName evidence="2">F-box domain-containing protein</fullName>
    </recommendedName>
</protein>
<feature type="domain" description="F-box" evidence="2">
    <location>
        <begin position="227"/>
        <end position="273"/>
    </location>
</feature>
<dbReference type="Gene3D" id="2.130.10.10">
    <property type="entry name" value="YVTN repeat-like/Quinoprotein amine dehydrogenase"/>
    <property type="match status" value="2"/>
</dbReference>
<dbReference type="SUPFAM" id="SSF50969">
    <property type="entry name" value="YVTN repeat-like/Quinoprotein amine dehydrogenase"/>
    <property type="match status" value="1"/>
</dbReference>